<organism evidence="1 2">
    <name type="scientific">Bradyrhizobium australiense</name>
    <dbReference type="NCBI Taxonomy" id="2721161"/>
    <lineage>
        <taxon>Bacteria</taxon>
        <taxon>Pseudomonadati</taxon>
        <taxon>Pseudomonadota</taxon>
        <taxon>Alphaproteobacteria</taxon>
        <taxon>Hyphomicrobiales</taxon>
        <taxon>Nitrobacteraceae</taxon>
        <taxon>Bradyrhizobium</taxon>
    </lineage>
</organism>
<sequence>MIDEPIPMFQLGDEGAGPLDRTTCLKTLFWLFAFVRCELDKRHDLAAFRHHQWEVNSNRRQFQTCDHAHGNPAAALADIHCLRGVALVIIGFQAYNLTQRKVQPLSVAWLNIIPVFHHSIVPPPYASPRFLRYEDTSDQMQATAMVENHFPDAGWLI</sequence>
<dbReference type="RefSeq" id="WP_171583087.1">
    <property type="nucleotide sequence ID" value="NZ_JAAVLX010000012.1"/>
</dbReference>
<reference evidence="1 2" key="1">
    <citation type="submission" date="2020-03" db="EMBL/GenBank/DDBJ databases">
        <title>Bradyrhizobium diversity isolated from nodules of Indigofera sp.</title>
        <authorList>
            <person name="Klepa M."/>
            <person name="Helene L."/>
            <person name="Hungria M."/>
        </authorList>
    </citation>
    <scope>NUCLEOTIDE SEQUENCE [LARGE SCALE GENOMIC DNA]</scope>
    <source>
        <strain evidence="1 2">WSM 1791</strain>
    </source>
</reference>
<gene>
    <name evidence="1" type="ORF">HCN58_30815</name>
</gene>
<accession>A0A7Y4LYS3</accession>
<comment type="caution">
    <text evidence="1">The sequence shown here is derived from an EMBL/GenBank/DDBJ whole genome shotgun (WGS) entry which is preliminary data.</text>
</comment>
<name>A0A7Y4LYS3_9BRAD</name>
<dbReference type="AlphaFoldDB" id="A0A7Y4LYS3"/>
<proteinExistence type="predicted"/>
<evidence type="ECO:0000313" key="1">
    <source>
        <dbReference type="EMBL" id="NOJ43892.1"/>
    </source>
</evidence>
<evidence type="ECO:0000313" key="2">
    <source>
        <dbReference type="Proteomes" id="UP000544122"/>
    </source>
</evidence>
<dbReference type="Proteomes" id="UP000544122">
    <property type="component" value="Unassembled WGS sequence"/>
</dbReference>
<protein>
    <submittedName>
        <fullName evidence="1">Uncharacterized protein</fullName>
    </submittedName>
</protein>
<keyword evidence="2" id="KW-1185">Reference proteome</keyword>
<dbReference type="EMBL" id="JAAVLX010000012">
    <property type="protein sequence ID" value="NOJ43892.1"/>
    <property type="molecule type" value="Genomic_DNA"/>
</dbReference>